<gene>
    <name evidence="1" type="ORF">LEP1GSC125_0610</name>
</gene>
<sequence>MESIHVPSEENESDKRLLEICDSLRLDLGRNRQRLMKFLLRKGIKSLSKTLKEGVKRACVNDL</sequence>
<evidence type="ECO:0000313" key="1">
    <source>
        <dbReference type="EMBL" id="EKS01272.1"/>
    </source>
</evidence>
<dbReference type="Proteomes" id="UP000001343">
    <property type="component" value="Unassembled WGS sequence"/>
</dbReference>
<evidence type="ECO:0000313" key="2">
    <source>
        <dbReference type="Proteomes" id="UP000001343"/>
    </source>
</evidence>
<accession>A0AA87MQ21</accession>
<name>A0AA87MQ21_9LEPT</name>
<reference evidence="1 2" key="1">
    <citation type="journal article" date="2014" name="Int. J. Syst. Evol. Microbiol.">
        <title>Leptospira mayottensis sp. nov., a pathogenic species of the genus Leptospira isolated from humans.</title>
        <authorList>
            <person name="Bourhy P."/>
            <person name="Collet L."/>
            <person name="Brisse S."/>
            <person name="Picardeau M."/>
        </authorList>
    </citation>
    <scope>NUCLEOTIDE SEQUENCE [LARGE SCALE GENOMIC DNA]</scope>
    <source>
        <strain evidence="1 2">200901122</strain>
    </source>
</reference>
<dbReference type="EMBL" id="AKWM02000021">
    <property type="protein sequence ID" value="EKS01272.1"/>
    <property type="molecule type" value="Genomic_DNA"/>
</dbReference>
<comment type="caution">
    <text evidence="1">The sequence shown here is derived from an EMBL/GenBank/DDBJ whole genome shotgun (WGS) entry which is preliminary data.</text>
</comment>
<protein>
    <submittedName>
        <fullName evidence="1">Uncharacterized protein</fullName>
    </submittedName>
</protein>
<dbReference type="AlphaFoldDB" id="A0AA87MQ21"/>
<proteinExistence type="predicted"/>
<organism evidence="1 2">
    <name type="scientific">Leptospira mayottensis 200901122</name>
    <dbReference type="NCBI Taxonomy" id="1193010"/>
    <lineage>
        <taxon>Bacteria</taxon>
        <taxon>Pseudomonadati</taxon>
        <taxon>Spirochaetota</taxon>
        <taxon>Spirochaetia</taxon>
        <taxon>Leptospirales</taxon>
        <taxon>Leptospiraceae</taxon>
        <taxon>Leptospira</taxon>
    </lineage>
</organism>